<comment type="caution">
    <text evidence="11">The sequence shown here is derived from an EMBL/GenBank/DDBJ whole genome shotgun (WGS) entry which is preliminary data.</text>
</comment>
<feature type="transmembrane region" description="Helical" evidence="9">
    <location>
        <begin position="83"/>
        <end position="102"/>
    </location>
</feature>
<evidence type="ECO:0000313" key="11">
    <source>
        <dbReference type="EMBL" id="MBB6002084.1"/>
    </source>
</evidence>
<dbReference type="EMBL" id="JACHKT010000003">
    <property type="protein sequence ID" value="MBB6002084.1"/>
    <property type="molecule type" value="Genomic_DNA"/>
</dbReference>
<evidence type="ECO:0000256" key="8">
    <source>
        <dbReference type="ARBA" id="ARBA00040914"/>
    </source>
</evidence>
<dbReference type="PANTHER" id="PTHR23513:SF9">
    <property type="entry name" value="ENTEROBACTIN EXPORTER ENTS"/>
    <property type="match status" value="1"/>
</dbReference>
<keyword evidence="6 9" id="KW-0472">Membrane</keyword>
<dbReference type="InterPro" id="IPR020846">
    <property type="entry name" value="MFS_dom"/>
</dbReference>
<dbReference type="PROSITE" id="PS50850">
    <property type="entry name" value="MFS"/>
    <property type="match status" value="1"/>
</dbReference>
<feature type="transmembrane region" description="Helical" evidence="9">
    <location>
        <begin position="52"/>
        <end position="71"/>
    </location>
</feature>
<evidence type="ECO:0000256" key="5">
    <source>
        <dbReference type="ARBA" id="ARBA00022989"/>
    </source>
</evidence>
<protein>
    <recommendedName>
        <fullName evidence="8">Multidrug efflux pump Tap</fullName>
    </recommendedName>
</protein>
<keyword evidence="2" id="KW-0813">Transport</keyword>
<dbReference type="InterPro" id="IPR011701">
    <property type="entry name" value="MFS"/>
</dbReference>
<evidence type="ECO:0000256" key="7">
    <source>
        <dbReference type="ARBA" id="ARBA00038075"/>
    </source>
</evidence>
<feature type="domain" description="Major facilitator superfamily (MFS) profile" evidence="10">
    <location>
        <begin position="13"/>
        <end position="410"/>
    </location>
</feature>
<evidence type="ECO:0000256" key="2">
    <source>
        <dbReference type="ARBA" id="ARBA00022448"/>
    </source>
</evidence>
<organism evidence="11 12">
    <name type="scientific">Arcicella rosea</name>
    <dbReference type="NCBI Taxonomy" id="502909"/>
    <lineage>
        <taxon>Bacteria</taxon>
        <taxon>Pseudomonadati</taxon>
        <taxon>Bacteroidota</taxon>
        <taxon>Cytophagia</taxon>
        <taxon>Cytophagales</taxon>
        <taxon>Flectobacillaceae</taxon>
        <taxon>Arcicella</taxon>
    </lineage>
</organism>
<dbReference type="CDD" id="cd06173">
    <property type="entry name" value="MFS_MefA_like"/>
    <property type="match status" value="1"/>
</dbReference>
<comment type="similarity">
    <text evidence="7">Belongs to the major facilitator superfamily. Drug:H(+) antiporter-3 (DHA3) (TC 2.A.1.21) family.</text>
</comment>
<dbReference type="Proteomes" id="UP000524404">
    <property type="component" value="Unassembled WGS sequence"/>
</dbReference>
<evidence type="ECO:0000256" key="6">
    <source>
        <dbReference type="ARBA" id="ARBA00023136"/>
    </source>
</evidence>
<evidence type="ECO:0000313" key="12">
    <source>
        <dbReference type="Proteomes" id="UP000524404"/>
    </source>
</evidence>
<keyword evidence="5 9" id="KW-1133">Transmembrane helix</keyword>
<feature type="transmembrane region" description="Helical" evidence="9">
    <location>
        <begin position="295"/>
        <end position="314"/>
    </location>
</feature>
<comment type="subcellular location">
    <subcellularLocation>
        <location evidence="1">Cell membrane</location>
        <topology evidence="1">Multi-pass membrane protein</topology>
    </subcellularLocation>
</comment>
<dbReference type="Pfam" id="PF07690">
    <property type="entry name" value="MFS_1"/>
    <property type="match status" value="1"/>
</dbReference>
<name>A0A841EIN2_9BACT</name>
<evidence type="ECO:0000259" key="10">
    <source>
        <dbReference type="PROSITE" id="PS50850"/>
    </source>
</evidence>
<keyword evidence="3" id="KW-1003">Cell membrane</keyword>
<dbReference type="RefSeq" id="WP_184130416.1">
    <property type="nucleotide sequence ID" value="NZ_JACHKT010000003.1"/>
</dbReference>
<dbReference type="InterPro" id="IPR036259">
    <property type="entry name" value="MFS_trans_sf"/>
</dbReference>
<feature type="transmembrane region" description="Helical" evidence="9">
    <location>
        <begin position="232"/>
        <end position="256"/>
    </location>
</feature>
<evidence type="ECO:0000256" key="4">
    <source>
        <dbReference type="ARBA" id="ARBA00022692"/>
    </source>
</evidence>
<accession>A0A841EIN2</accession>
<feature type="transmembrane region" description="Helical" evidence="9">
    <location>
        <begin position="183"/>
        <end position="203"/>
    </location>
</feature>
<sequence>MTDLSQKQSPYEALKYPEFVAFIFANSFITMALLIQEVILGYSIYKITHDPLALGLIGLAEALPYISLALFGGHFADRRNKKTIMQVSLALITICSVILIWATDPATGLEQSKMLTVIYGVVMLIGFSKGFYSPASGSLNPFLIPSEVFANAATWQSSLWQAGAILGPGFAGFLYAYLGLTHALWCVVGILVVVMILISMITAPPVPQQNEQKVNIFFSLREGIEFVFKTKIILYAISLDLFSVLFGGVIALLPVYSEDVLHVGAEGLGILRAAPSIGAVLCMIIMVYVPPLGKAWRNLLLSIAGFGIATLVFALSTNIWLSVVALFFTGVFDSVSVIIRQTVLRFFTPDEMRGRVSAVNGIFVSSSNELGAFESGLLAKLMGTVPSVVFGGAMTLIIVTVVWIRSKELFNLKL</sequence>
<gene>
    <name evidence="11" type="ORF">HNP25_000733</name>
</gene>
<feature type="transmembrane region" description="Helical" evidence="9">
    <location>
        <begin position="114"/>
        <end position="132"/>
    </location>
</feature>
<evidence type="ECO:0000256" key="3">
    <source>
        <dbReference type="ARBA" id="ARBA00022475"/>
    </source>
</evidence>
<feature type="transmembrane region" description="Helical" evidence="9">
    <location>
        <begin position="385"/>
        <end position="404"/>
    </location>
</feature>
<keyword evidence="4 9" id="KW-0812">Transmembrane</keyword>
<dbReference type="PANTHER" id="PTHR23513">
    <property type="entry name" value="INTEGRAL MEMBRANE EFFLUX PROTEIN-RELATED"/>
    <property type="match status" value="1"/>
</dbReference>
<evidence type="ECO:0000256" key="9">
    <source>
        <dbReference type="SAM" id="Phobius"/>
    </source>
</evidence>
<proteinExistence type="inferred from homology"/>
<dbReference type="GO" id="GO:0022857">
    <property type="term" value="F:transmembrane transporter activity"/>
    <property type="evidence" value="ECO:0007669"/>
    <property type="project" value="InterPro"/>
</dbReference>
<dbReference type="SUPFAM" id="SSF103473">
    <property type="entry name" value="MFS general substrate transporter"/>
    <property type="match status" value="1"/>
</dbReference>
<dbReference type="Gene3D" id="1.20.1250.20">
    <property type="entry name" value="MFS general substrate transporter like domains"/>
    <property type="match status" value="1"/>
</dbReference>
<dbReference type="AlphaFoldDB" id="A0A841EIN2"/>
<dbReference type="GO" id="GO:0005886">
    <property type="term" value="C:plasma membrane"/>
    <property type="evidence" value="ECO:0007669"/>
    <property type="project" value="UniProtKB-SubCell"/>
</dbReference>
<feature type="transmembrane region" description="Helical" evidence="9">
    <location>
        <begin position="20"/>
        <end position="40"/>
    </location>
</feature>
<evidence type="ECO:0000256" key="1">
    <source>
        <dbReference type="ARBA" id="ARBA00004651"/>
    </source>
</evidence>
<feature type="transmembrane region" description="Helical" evidence="9">
    <location>
        <begin position="159"/>
        <end position="178"/>
    </location>
</feature>
<keyword evidence="12" id="KW-1185">Reference proteome</keyword>
<feature type="transmembrane region" description="Helical" evidence="9">
    <location>
        <begin position="268"/>
        <end position="289"/>
    </location>
</feature>
<reference evidence="11 12" key="1">
    <citation type="submission" date="2020-08" db="EMBL/GenBank/DDBJ databases">
        <title>Functional genomics of gut bacteria from endangered species of beetles.</title>
        <authorList>
            <person name="Carlos-Shanley C."/>
        </authorList>
    </citation>
    <scope>NUCLEOTIDE SEQUENCE [LARGE SCALE GENOMIC DNA]</scope>
    <source>
        <strain evidence="11 12">S00070</strain>
    </source>
</reference>